<dbReference type="PANTHER" id="PTHR21530">
    <property type="entry name" value="PHEROMONE SHUTDOWN PROTEIN"/>
    <property type="match status" value="1"/>
</dbReference>
<proteinExistence type="predicted"/>
<accession>D3STH8</accession>
<dbReference type="Proteomes" id="UP000001879">
    <property type="component" value="Chromosome"/>
</dbReference>
<dbReference type="PANTHER" id="PTHR21530:SF7">
    <property type="entry name" value="TRAB DOMAIN-CONTAINING PROTEIN"/>
    <property type="match status" value="1"/>
</dbReference>
<sequence>MLLTVTRCDSLPPRSSILVKVAAELHPVMSDAGDADVPEPPDPVTETAADPDPDGDADGSVHVLGTAHVSQASVDDVHETVDREEPDVVAVELDEGRYRQMQGGTPDDIEAKDLLSGNTVFQFLAYWMLSYVQSRLGDQFDIEPGADMRAAIEAAERNDSGVSLVDRDIQITIQRFWSRLSFSEKLKMVGGLALGITDPRTIGLTFGAVAGLLLGFVFAAFLAPFLGFGDLFLLGVSQTATLQYVGAVGLGAAAGAFIGLLFIPSIQAADRYGGDLLNGFSASVLVGIGVGIVGALALVATETFVGPASAATFENAGVYSIRGGVGMLAGLGVGVAIGALLGLILDSLGGDVEDIDEVDIEEMTDGDVVAAMMEEFRRFSPRGANALIDERDAYIAHNLHELRSHGYDVVAVVGAGHKAGIERYLENPSELPQMESLTGTASSRRFSPLKVFGYLIMLGFFGFFFLLIMAGVQNTFLLQLFAAWFLFNGIFAFTLARLAGARWTSAGVGGAVAWLTSINPLLAPGWFAGYVELRHRPVNVRDIQTLNEIAGDTERPISDALEDMFNVPLFRLIMIVALTNIGSLIATVLFPLIVLPWLAGPEFGGVDALMGELFQGAENSLELILEALS</sequence>
<feature type="transmembrane region" description="Helical" evidence="2">
    <location>
        <begin position="319"/>
        <end position="345"/>
    </location>
</feature>
<evidence type="ECO:0000313" key="3">
    <source>
        <dbReference type="EMBL" id="ADD07045.1"/>
    </source>
</evidence>
<dbReference type="AlphaFoldDB" id="D3STH8"/>
<reference evidence="3 4" key="2">
    <citation type="journal article" date="2012" name="BMC Genomics">
        <title>A comparative genomics perspective on the genetic content of the alkaliphilic haloarchaeon Natrialba magadii ATCC 43099T.</title>
        <authorList>
            <person name="Siddaramappa S."/>
            <person name="Challacombe J.F."/>
            <person name="Decastro R.E."/>
            <person name="Pfeiffer F."/>
            <person name="Sastre D.E."/>
            <person name="Gimenez M.I."/>
            <person name="Paggi R.A."/>
            <person name="Detter J.C."/>
            <person name="Davenport K.W."/>
            <person name="Goodwin L.A."/>
            <person name="Kyrpides N."/>
            <person name="Tapia R."/>
            <person name="Pitluck S."/>
            <person name="Lucas S."/>
            <person name="Woyke T."/>
            <person name="Maupin-Furlow J.A."/>
        </authorList>
    </citation>
    <scope>NUCLEOTIDE SEQUENCE [LARGE SCALE GENOMIC DNA]</scope>
    <source>
        <strain evidence="4">ATCC 43099 / DSM 3394 / CCM 3739 / CIP 104546 / IAM 13178 / JCM 8861 / NBRC 102185 / NCIMB 2190 / MS3</strain>
    </source>
</reference>
<protein>
    <submittedName>
        <fullName evidence="3">TraB family protein</fullName>
    </submittedName>
</protein>
<keyword evidence="2" id="KW-0812">Transmembrane</keyword>
<dbReference type="HOGENOM" id="CLU_032780_1_0_2"/>
<organism evidence="3 4">
    <name type="scientific">Natrialba magadii (strain ATCC 43099 / DSM 3394 / CCM 3739 / CIP 104546 / IAM 13178 / JCM 8861 / NBRC 102185 / NCIMB 2190 / MS3)</name>
    <name type="common">Natronobacterium magadii</name>
    <dbReference type="NCBI Taxonomy" id="547559"/>
    <lineage>
        <taxon>Archaea</taxon>
        <taxon>Methanobacteriati</taxon>
        <taxon>Methanobacteriota</taxon>
        <taxon>Stenosarchaea group</taxon>
        <taxon>Halobacteria</taxon>
        <taxon>Halobacteriales</taxon>
        <taxon>Natrialbaceae</taxon>
        <taxon>Natrialba</taxon>
    </lineage>
</organism>
<dbReference type="InterPro" id="IPR046345">
    <property type="entry name" value="TraB_PrgY-like"/>
</dbReference>
<dbReference type="EMBL" id="CP001932">
    <property type="protein sequence ID" value="ADD07045.1"/>
    <property type="molecule type" value="Genomic_DNA"/>
</dbReference>
<evidence type="ECO:0000256" key="2">
    <source>
        <dbReference type="SAM" id="Phobius"/>
    </source>
</evidence>
<feature type="transmembrane region" description="Helical" evidence="2">
    <location>
        <begin position="451"/>
        <end position="470"/>
    </location>
</feature>
<keyword evidence="2" id="KW-0472">Membrane</keyword>
<keyword evidence="4" id="KW-1185">Reference proteome</keyword>
<dbReference type="KEGG" id="nmg:Nmag_3495"/>
<feature type="transmembrane region" description="Helical" evidence="2">
    <location>
        <begin position="476"/>
        <end position="496"/>
    </location>
</feature>
<evidence type="ECO:0000256" key="1">
    <source>
        <dbReference type="SAM" id="MobiDB-lite"/>
    </source>
</evidence>
<name>D3STH8_NATMM</name>
<feature type="transmembrane region" description="Helical" evidence="2">
    <location>
        <begin position="202"/>
        <end position="222"/>
    </location>
</feature>
<dbReference type="CDD" id="cd14726">
    <property type="entry name" value="TraB_PrgY-like"/>
    <property type="match status" value="1"/>
</dbReference>
<feature type="transmembrane region" description="Helical" evidence="2">
    <location>
        <begin position="276"/>
        <end position="299"/>
    </location>
</feature>
<feature type="transmembrane region" description="Helical" evidence="2">
    <location>
        <begin position="572"/>
        <end position="599"/>
    </location>
</feature>
<dbReference type="Pfam" id="PF01963">
    <property type="entry name" value="TraB_PrgY_gumN"/>
    <property type="match status" value="2"/>
</dbReference>
<reference evidence="4" key="1">
    <citation type="submission" date="2010-02" db="EMBL/GenBank/DDBJ databases">
        <title>Complete sequence of chromosome of Natrialba magadii ATCC 43099.</title>
        <authorList>
            <consortium name="US DOE Joint Genome Institute"/>
            <person name="Lucas S."/>
            <person name="Copeland A."/>
            <person name="Lapidus A."/>
            <person name="Cheng J.-F."/>
            <person name="Bruce D."/>
            <person name="Goodwin L."/>
            <person name="Pitluck S."/>
            <person name="Davenport K."/>
            <person name="Saunders E."/>
            <person name="Detter J.C."/>
            <person name="Han C."/>
            <person name="Tapia R."/>
            <person name="Land M."/>
            <person name="Hauser L."/>
            <person name="Kyrpides N."/>
            <person name="Mikhailova N."/>
            <person name="De Castro R.E."/>
            <person name="Maupin-Furlow J.A."/>
            <person name="Woyke T."/>
        </authorList>
    </citation>
    <scope>NUCLEOTIDE SEQUENCE [LARGE SCALE GENOMIC DNA]</scope>
    <source>
        <strain evidence="4">ATCC 43099 / DSM 3394 / CCM 3739 / CIP 104546 / IAM 13178 / JCM 8861 / NBRC 102185 / NCIMB 2190 / MS3</strain>
    </source>
</reference>
<keyword evidence="2" id="KW-1133">Transmembrane helix</keyword>
<dbReference type="eggNOG" id="arCOG02142">
    <property type="taxonomic scope" value="Archaea"/>
</dbReference>
<gene>
    <name evidence="3" type="ordered locus">Nmag_3495</name>
</gene>
<dbReference type="InterPro" id="IPR002816">
    <property type="entry name" value="TraB/PrgY/GumN_fam"/>
</dbReference>
<dbReference type="STRING" id="547559.Nmag_3495"/>
<feature type="region of interest" description="Disordered" evidence="1">
    <location>
        <begin position="29"/>
        <end position="60"/>
    </location>
</feature>
<feature type="transmembrane region" description="Helical" evidence="2">
    <location>
        <begin position="242"/>
        <end position="264"/>
    </location>
</feature>
<evidence type="ECO:0000313" key="4">
    <source>
        <dbReference type="Proteomes" id="UP000001879"/>
    </source>
</evidence>
<dbReference type="PaxDb" id="547559-Nmag_3495"/>